<reference evidence="2" key="2">
    <citation type="submission" date="2023-06" db="EMBL/GenBank/DDBJ databases">
        <authorList>
            <consortium name="Lawrence Berkeley National Laboratory"/>
            <person name="Haridas S."/>
            <person name="Hensen N."/>
            <person name="Bonometti L."/>
            <person name="Westerberg I."/>
            <person name="Brannstrom I.O."/>
            <person name="Guillou S."/>
            <person name="Cros-Aarteil S."/>
            <person name="Calhoun S."/>
            <person name="Kuo A."/>
            <person name="Mondo S."/>
            <person name="Pangilinan J."/>
            <person name="Riley R."/>
            <person name="Labutti K."/>
            <person name="Andreopoulos B."/>
            <person name="Lipzen A."/>
            <person name="Chen C."/>
            <person name="Yanf M."/>
            <person name="Daum C."/>
            <person name="Ng V."/>
            <person name="Clum A."/>
            <person name="Steindorff A."/>
            <person name="Ohm R."/>
            <person name="Martin F."/>
            <person name="Silar P."/>
            <person name="Natvig D."/>
            <person name="Lalanne C."/>
            <person name="Gautier V."/>
            <person name="Ament-Velasquez S.L."/>
            <person name="Kruys A."/>
            <person name="Hutchinson M.I."/>
            <person name="Powell A.J."/>
            <person name="Barry K."/>
            <person name="Miller A.N."/>
            <person name="Grigoriev I.V."/>
            <person name="Debuchy R."/>
            <person name="Gladieux P."/>
            <person name="Thoren M.H."/>
            <person name="Johannesson H."/>
        </authorList>
    </citation>
    <scope>NUCLEOTIDE SEQUENCE</scope>
    <source>
        <strain evidence="2">CBS 560.94</strain>
    </source>
</reference>
<dbReference type="EMBL" id="JAUEPP010000005">
    <property type="protein sequence ID" value="KAK3342259.1"/>
    <property type="molecule type" value="Genomic_DNA"/>
</dbReference>
<evidence type="ECO:0000313" key="2">
    <source>
        <dbReference type="EMBL" id="KAK3342259.1"/>
    </source>
</evidence>
<comment type="caution">
    <text evidence="2">The sequence shown here is derived from an EMBL/GenBank/DDBJ whole genome shotgun (WGS) entry which is preliminary data.</text>
</comment>
<name>A0AAE0JBQ0_9PEZI</name>
<protein>
    <recommendedName>
        <fullName evidence="4">C2H2-type domain-containing protein</fullName>
    </recommendedName>
</protein>
<dbReference type="AlphaFoldDB" id="A0AAE0JBQ0"/>
<sequence>MPPVYDVEYDMNKDGTVTPYLVESIPPPEVPALSSTTSPAPLTSTTGLYLTSSSNKPYIATPPRRVIPDSSAGPPLHGNLERHKITKDHIARENGTYVPLKTKDGELEWYCEVCDRGWTDEWSLRLHERRSYDSSPRSLGPPSATTTTTRIAAAAVAAKPKAARKGKANDTIARHLKTVAKFLNCFPEGYEREDVSGERLLCSLRALSRSVELQFGGTIAPTIEELHTFAQSAVMDDKEKHITMGNGVRSLERDYSVDQLASIQLWCGVHERDLVFGCLMSTGLLNLYNNDNTTAATSVVWLYSSNDGRLYRPLRGSPQTDRLRLAKWQNLTLHYEIRRLFSGHL</sequence>
<dbReference type="RefSeq" id="XP_062680052.1">
    <property type="nucleotide sequence ID" value="XM_062829662.1"/>
</dbReference>
<proteinExistence type="predicted"/>
<dbReference type="GeneID" id="87866816"/>
<evidence type="ECO:0000256" key="1">
    <source>
        <dbReference type="SAM" id="MobiDB-lite"/>
    </source>
</evidence>
<organism evidence="2 3">
    <name type="scientific">Neurospora tetraspora</name>
    <dbReference type="NCBI Taxonomy" id="94610"/>
    <lineage>
        <taxon>Eukaryota</taxon>
        <taxon>Fungi</taxon>
        <taxon>Dikarya</taxon>
        <taxon>Ascomycota</taxon>
        <taxon>Pezizomycotina</taxon>
        <taxon>Sordariomycetes</taxon>
        <taxon>Sordariomycetidae</taxon>
        <taxon>Sordariales</taxon>
        <taxon>Sordariaceae</taxon>
        <taxon>Neurospora</taxon>
    </lineage>
</organism>
<gene>
    <name evidence="2" type="ORF">B0H65DRAFT_549492</name>
</gene>
<evidence type="ECO:0008006" key="4">
    <source>
        <dbReference type="Google" id="ProtNLM"/>
    </source>
</evidence>
<accession>A0AAE0JBQ0</accession>
<feature type="region of interest" description="Disordered" evidence="1">
    <location>
        <begin position="53"/>
        <end position="77"/>
    </location>
</feature>
<dbReference type="Proteomes" id="UP001278500">
    <property type="component" value="Unassembled WGS sequence"/>
</dbReference>
<evidence type="ECO:0000313" key="3">
    <source>
        <dbReference type="Proteomes" id="UP001278500"/>
    </source>
</evidence>
<reference evidence="2" key="1">
    <citation type="journal article" date="2023" name="Mol. Phylogenet. Evol.">
        <title>Genome-scale phylogeny and comparative genomics of the fungal order Sordariales.</title>
        <authorList>
            <person name="Hensen N."/>
            <person name="Bonometti L."/>
            <person name="Westerberg I."/>
            <person name="Brannstrom I.O."/>
            <person name="Guillou S."/>
            <person name="Cros-Aarteil S."/>
            <person name="Calhoun S."/>
            <person name="Haridas S."/>
            <person name="Kuo A."/>
            <person name="Mondo S."/>
            <person name="Pangilinan J."/>
            <person name="Riley R."/>
            <person name="LaButti K."/>
            <person name="Andreopoulos B."/>
            <person name="Lipzen A."/>
            <person name="Chen C."/>
            <person name="Yan M."/>
            <person name="Daum C."/>
            <person name="Ng V."/>
            <person name="Clum A."/>
            <person name="Steindorff A."/>
            <person name="Ohm R.A."/>
            <person name="Martin F."/>
            <person name="Silar P."/>
            <person name="Natvig D.O."/>
            <person name="Lalanne C."/>
            <person name="Gautier V."/>
            <person name="Ament-Velasquez S.L."/>
            <person name="Kruys A."/>
            <person name="Hutchinson M.I."/>
            <person name="Powell A.J."/>
            <person name="Barry K."/>
            <person name="Miller A.N."/>
            <person name="Grigoriev I.V."/>
            <person name="Debuchy R."/>
            <person name="Gladieux P."/>
            <person name="Hiltunen Thoren M."/>
            <person name="Johannesson H."/>
        </authorList>
    </citation>
    <scope>NUCLEOTIDE SEQUENCE</scope>
    <source>
        <strain evidence="2">CBS 560.94</strain>
    </source>
</reference>
<keyword evidence="3" id="KW-1185">Reference proteome</keyword>